<accession>A0A6A5WTK9</accession>
<dbReference type="AlphaFoldDB" id="A0A6A5WTK9"/>
<keyword evidence="2" id="KW-1185">Reference proteome</keyword>
<dbReference type="EMBL" id="ML977572">
    <property type="protein sequence ID" value="KAF2003531.1"/>
    <property type="molecule type" value="Genomic_DNA"/>
</dbReference>
<evidence type="ECO:0000313" key="2">
    <source>
        <dbReference type="Proteomes" id="UP000799779"/>
    </source>
</evidence>
<dbReference type="Proteomes" id="UP000799779">
    <property type="component" value="Unassembled WGS sequence"/>
</dbReference>
<sequence>METTPRYGDAAPTQVVVMPAALPACAGSFVAVDPHAAVMSIFFNRSLIFIAFAQALPSLSC</sequence>
<reference evidence="1" key="1">
    <citation type="journal article" date="2020" name="Stud. Mycol.">
        <title>101 Dothideomycetes genomes: a test case for predicting lifestyles and emergence of pathogens.</title>
        <authorList>
            <person name="Haridas S."/>
            <person name="Albert R."/>
            <person name="Binder M."/>
            <person name="Bloem J."/>
            <person name="Labutti K."/>
            <person name="Salamov A."/>
            <person name="Andreopoulos B."/>
            <person name="Baker S."/>
            <person name="Barry K."/>
            <person name="Bills G."/>
            <person name="Bluhm B."/>
            <person name="Cannon C."/>
            <person name="Castanera R."/>
            <person name="Culley D."/>
            <person name="Daum C."/>
            <person name="Ezra D."/>
            <person name="Gonzalez J."/>
            <person name="Henrissat B."/>
            <person name="Kuo A."/>
            <person name="Liang C."/>
            <person name="Lipzen A."/>
            <person name="Lutzoni F."/>
            <person name="Magnuson J."/>
            <person name="Mondo S."/>
            <person name="Nolan M."/>
            <person name="Ohm R."/>
            <person name="Pangilinan J."/>
            <person name="Park H.-J."/>
            <person name="Ramirez L."/>
            <person name="Alfaro M."/>
            <person name="Sun H."/>
            <person name="Tritt A."/>
            <person name="Yoshinaga Y."/>
            <person name="Zwiers L.-H."/>
            <person name="Turgeon B."/>
            <person name="Goodwin S."/>
            <person name="Spatafora J."/>
            <person name="Crous P."/>
            <person name="Grigoriev I."/>
        </authorList>
    </citation>
    <scope>NUCLEOTIDE SEQUENCE</scope>
    <source>
        <strain evidence="1">CBS 123094</strain>
    </source>
</reference>
<evidence type="ECO:0000313" key="1">
    <source>
        <dbReference type="EMBL" id="KAF2003531.1"/>
    </source>
</evidence>
<name>A0A6A5WTK9_9PLEO</name>
<gene>
    <name evidence="1" type="ORF">P154DRAFT_94937</name>
</gene>
<protein>
    <submittedName>
        <fullName evidence="1">Uncharacterized protein</fullName>
    </submittedName>
</protein>
<organism evidence="1 2">
    <name type="scientific">Amniculicola lignicola CBS 123094</name>
    <dbReference type="NCBI Taxonomy" id="1392246"/>
    <lineage>
        <taxon>Eukaryota</taxon>
        <taxon>Fungi</taxon>
        <taxon>Dikarya</taxon>
        <taxon>Ascomycota</taxon>
        <taxon>Pezizomycotina</taxon>
        <taxon>Dothideomycetes</taxon>
        <taxon>Pleosporomycetidae</taxon>
        <taxon>Pleosporales</taxon>
        <taxon>Amniculicolaceae</taxon>
        <taxon>Amniculicola</taxon>
    </lineage>
</organism>
<proteinExistence type="predicted"/>